<dbReference type="EMBL" id="CP000724">
    <property type="protein sequence ID" value="ABR50244.1"/>
    <property type="molecule type" value="Genomic_DNA"/>
</dbReference>
<evidence type="ECO:0000256" key="1">
    <source>
        <dbReference type="ARBA" id="ARBA00004141"/>
    </source>
</evidence>
<evidence type="ECO:0000256" key="3">
    <source>
        <dbReference type="ARBA" id="ARBA00022989"/>
    </source>
</evidence>
<proteinExistence type="predicted"/>
<keyword evidence="2 5" id="KW-0812">Transmembrane</keyword>
<dbReference type="eggNOG" id="COG0842">
    <property type="taxonomic scope" value="Bacteria"/>
</dbReference>
<dbReference type="AlphaFoldDB" id="A6TVM6"/>
<keyword evidence="3 5" id="KW-1133">Transmembrane helix</keyword>
<dbReference type="KEGG" id="amt:Amet_4163"/>
<evidence type="ECO:0000256" key="5">
    <source>
        <dbReference type="SAM" id="Phobius"/>
    </source>
</evidence>
<dbReference type="OrthoDB" id="9815972at2"/>
<accession>A6TVM6</accession>
<feature type="transmembrane region" description="Helical" evidence="5">
    <location>
        <begin position="21"/>
        <end position="41"/>
    </location>
</feature>
<sequence length="258" mass="29434">MKYLYSFMAIFHKEWIELKRYWLNSLIGFIIYIIIFIALFTGAQYIGQANVALTESLEGFLIGYTLWFMAMGAFSDTAHAIVDEARKGTLEQLYMTEIPFVWLLVSKNIVSTLFFTVFFIVMIYVQMILTGIQLHVDLLGIFVVLFVGLFSLYGVGLLLAGLGLVFKKIQNIMGATQFIIVGLMMVSPTDKPILKLLPFTYTRELIMKMLQEGKGLQNFSSEDYGFLLFTSVLYMSIGMYGYKVAEKEVLKRGMLGQY</sequence>
<evidence type="ECO:0000256" key="2">
    <source>
        <dbReference type="ARBA" id="ARBA00022692"/>
    </source>
</evidence>
<dbReference type="InterPro" id="IPR013525">
    <property type="entry name" value="ABC2_TM"/>
</dbReference>
<reference evidence="8" key="1">
    <citation type="journal article" date="2016" name="Genome Announc.">
        <title>Complete genome sequence of Alkaliphilus metalliredigens strain QYMF, an alkaliphilic and metal-reducing bacterium isolated from borax-contaminated leachate ponds.</title>
        <authorList>
            <person name="Hwang C."/>
            <person name="Copeland A."/>
            <person name="Lucas S."/>
            <person name="Lapidus A."/>
            <person name="Barry K."/>
            <person name="Detter J.C."/>
            <person name="Glavina Del Rio T."/>
            <person name="Hammon N."/>
            <person name="Israni S."/>
            <person name="Dalin E."/>
            <person name="Tice H."/>
            <person name="Pitluck S."/>
            <person name="Chertkov O."/>
            <person name="Brettin T."/>
            <person name="Bruce D."/>
            <person name="Han C."/>
            <person name="Schmutz J."/>
            <person name="Larimer F."/>
            <person name="Land M.L."/>
            <person name="Hauser L."/>
            <person name="Kyrpides N."/>
            <person name="Mikhailova N."/>
            <person name="Ye Q."/>
            <person name="Zhou J."/>
            <person name="Richardson P."/>
            <person name="Fields M.W."/>
        </authorList>
    </citation>
    <scope>NUCLEOTIDE SEQUENCE [LARGE SCALE GENOMIC DNA]</scope>
    <source>
        <strain evidence="8">QYMF</strain>
    </source>
</reference>
<protein>
    <recommendedName>
        <fullName evidence="6">ABC-2 type transporter transmembrane domain-containing protein</fullName>
    </recommendedName>
</protein>
<feature type="transmembrane region" description="Helical" evidence="5">
    <location>
        <begin position="139"/>
        <end position="165"/>
    </location>
</feature>
<dbReference type="RefSeq" id="WP_012065192.1">
    <property type="nucleotide sequence ID" value="NC_009633.1"/>
</dbReference>
<feature type="transmembrane region" description="Helical" evidence="5">
    <location>
        <begin position="61"/>
        <end position="82"/>
    </location>
</feature>
<dbReference type="Proteomes" id="UP000001572">
    <property type="component" value="Chromosome"/>
</dbReference>
<dbReference type="PANTHER" id="PTHR43229">
    <property type="entry name" value="NODULATION PROTEIN J"/>
    <property type="match status" value="1"/>
</dbReference>
<feature type="transmembrane region" description="Helical" evidence="5">
    <location>
        <begin position="224"/>
        <end position="242"/>
    </location>
</feature>
<dbReference type="Pfam" id="PF12698">
    <property type="entry name" value="ABC2_membrane_3"/>
    <property type="match status" value="1"/>
</dbReference>
<dbReference type="PANTHER" id="PTHR43229:SF2">
    <property type="entry name" value="NODULATION PROTEIN J"/>
    <property type="match status" value="1"/>
</dbReference>
<keyword evidence="4 5" id="KW-0472">Membrane</keyword>
<evidence type="ECO:0000259" key="6">
    <source>
        <dbReference type="Pfam" id="PF12698"/>
    </source>
</evidence>
<comment type="subcellular location">
    <subcellularLocation>
        <location evidence="1">Membrane</location>
        <topology evidence="1">Multi-pass membrane protein</topology>
    </subcellularLocation>
</comment>
<feature type="domain" description="ABC-2 type transporter transmembrane" evidence="6">
    <location>
        <begin position="55"/>
        <end position="239"/>
    </location>
</feature>
<keyword evidence="8" id="KW-1185">Reference proteome</keyword>
<dbReference type="GO" id="GO:0140359">
    <property type="term" value="F:ABC-type transporter activity"/>
    <property type="evidence" value="ECO:0007669"/>
    <property type="project" value="InterPro"/>
</dbReference>
<evidence type="ECO:0000313" key="7">
    <source>
        <dbReference type="EMBL" id="ABR50244.1"/>
    </source>
</evidence>
<organism evidence="7 8">
    <name type="scientific">Alkaliphilus metalliredigens (strain QYMF)</name>
    <dbReference type="NCBI Taxonomy" id="293826"/>
    <lineage>
        <taxon>Bacteria</taxon>
        <taxon>Bacillati</taxon>
        <taxon>Bacillota</taxon>
        <taxon>Clostridia</taxon>
        <taxon>Peptostreptococcales</taxon>
        <taxon>Natronincolaceae</taxon>
        <taxon>Alkaliphilus</taxon>
    </lineage>
</organism>
<evidence type="ECO:0000256" key="4">
    <source>
        <dbReference type="ARBA" id="ARBA00023136"/>
    </source>
</evidence>
<dbReference type="GO" id="GO:0016020">
    <property type="term" value="C:membrane"/>
    <property type="evidence" value="ECO:0007669"/>
    <property type="project" value="UniProtKB-SubCell"/>
</dbReference>
<feature type="transmembrane region" description="Helical" evidence="5">
    <location>
        <begin position="172"/>
        <end position="189"/>
    </location>
</feature>
<name>A6TVM6_ALKMQ</name>
<dbReference type="HOGENOM" id="CLU_078424_0_0_9"/>
<evidence type="ECO:0000313" key="8">
    <source>
        <dbReference type="Proteomes" id="UP000001572"/>
    </source>
</evidence>
<gene>
    <name evidence="7" type="ordered locus">Amet_4163</name>
</gene>
<dbReference type="STRING" id="293826.Amet_4163"/>
<feature type="transmembrane region" description="Helical" evidence="5">
    <location>
        <begin position="102"/>
        <end position="127"/>
    </location>
</feature>
<dbReference type="InterPro" id="IPR051784">
    <property type="entry name" value="Nod_factor_ABC_transporter"/>
</dbReference>